<evidence type="ECO:0000313" key="3">
    <source>
        <dbReference type="Proteomes" id="UP000634136"/>
    </source>
</evidence>
<protein>
    <submittedName>
        <fullName evidence="2">Uncharacterized protein</fullName>
    </submittedName>
</protein>
<dbReference type="Proteomes" id="UP000634136">
    <property type="component" value="Unassembled WGS sequence"/>
</dbReference>
<feature type="transmembrane region" description="Helical" evidence="1">
    <location>
        <begin position="59"/>
        <end position="77"/>
    </location>
</feature>
<evidence type="ECO:0000256" key="1">
    <source>
        <dbReference type="SAM" id="Phobius"/>
    </source>
</evidence>
<comment type="caution">
    <text evidence="2">The sequence shown here is derived from an EMBL/GenBank/DDBJ whole genome shotgun (WGS) entry which is preliminary data.</text>
</comment>
<name>A0A834SQS7_9FABA</name>
<sequence length="81" mass="8666">MAEGGLAYYSDPSNFLLRQLKLDSCDSGLRSDPGVVLAFFGVPAFLTSTDGSGLLGFNGGRNVFFSILTAAVLYLRYSSLF</sequence>
<dbReference type="AlphaFoldDB" id="A0A834SQS7"/>
<evidence type="ECO:0000313" key="2">
    <source>
        <dbReference type="EMBL" id="KAF7808107.1"/>
    </source>
</evidence>
<keyword evidence="1" id="KW-0812">Transmembrane</keyword>
<gene>
    <name evidence="2" type="ORF">G2W53_040268</name>
</gene>
<keyword evidence="1" id="KW-1133">Transmembrane helix</keyword>
<keyword evidence="3" id="KW-1185">Reference proteome</keyword>
<reference evidence="2" key="1">
    <citation type="submission" date="2020-09" db="EMBL/GenBank/DDBJ databases">
        <title>Genome-Enabled Discovery of Anthraquinone Biosynthesis in Senna tora.</title>
        <authorList>
            <person name="Kang S.-H."/>
            <person name="Pandey R.P."/>
            <person name="Lee C.-M."/>
            <person name="Sim J.-S."/>
            <person name="Jeong J.-T."/>
            <person name="Choi B.-S."/>
            <person name="Jung M."/>
            <person name="Ginzburg D."/>
            <person name="Zhao K."/>
            <person name="Won S.Y."/>
            <person name="Oh T.-J."/>
            <person name="Yu Y."/>
            <person name="Kim N.-H."/>
            <person name="Lee O.R."/>
            <person name="Lee T.-H."/>
            <person name="Bashyal P."/>
            <person name="Kim T.-S."/>
            <person name="Lee W.-H."/>
            <person name="Kawkins C."/>
            <person name="Kim C.-K."/>
            <person name="Kim J.S."/>
            <person name="Ahn B.O."/>
            <person name="Rhee S.Y."/>
            <person name="Sohng J.K."/>
        </authorList>
    </citation>
    <scope>NUCLEOTIDE SEQUENCE</scope>
    <source>
        <tissue evidence="2">Leaf</tissue>
    </source>
</reference>
<keyword evidence="1" id="KW-0472">Membrane</keyword>
<accession>A0A834SQS7</accession>
<dbReference type="EMBL" id="JAAIUW010000012">
    <property type="protein sequence ID" value="KAF7808107.1"/>
    <property type="molecule type" value="Genomic_DNA"/>
</dbReference>
<proteinExistence type="predicted"/>
<organism evidence="2 3">
    <name type="scientific">Senna tora</name>
    <dbReference type="NCBI Taxonomy" id="362788"/>
    <lineage>
        <taxon>Eukaryota</taxon>
        <taxon>Viridiplantae</taxon>
        <taxon>Streptophyta</taxon>
        <taxon>Embryophyta</taxon>
        <taxon>Tracheophyta</taxon>
        <taxon>Spermatophyta</taxon>
        <taxon>Magnoliopsida</taxon>
        <taxon>eudicotyledons</taxon>
        <taxon>Gunneridae</taxon>
        <taxon>Pentapetalae</taxon>
        <taxon>rosids</taxon>
        <taxon>fabids</taxon>
        <taxon>Fabales</taxon>
        <taxon>Fabaceae</taxon>
        <taxon>Caesalpinioideae</taxon>
        <taxon>Cassia clade</taxon>
        <taxon>Senna</taxon>
    </lineage>
</organism>